<reference evidence="1 2" key="1">
    <citation type="journal article" date="2024" name="Nat. Commun.">
        <title>Phylogenomics reveals the evolutionary origins of lichenization in chlorophyte algae.</title>
        <authorList>
            <person name="Puginier C."/>
            <person name="Libourel C."/>
            <person name="Otte J."/>
            <person name="Skaloud P."/>
            <person name="Haon M."/>
            <person name="Grisel S."/>
            <person name="Petersen M."/>
            <person name="Berrin J.G."/>
            <person name="Delaux P.M."/>
            <person name="Dal Grande F."/>
            <person name="Keller J."/>
        </authorList>
    </citation>
    <scope>NUCLEOTIDE SEQUENCE [LARGE SCALE GENOMIC DNA]</scope>
    <source>
        <strain evidence="1 2">SAG 2145</strain>
    </source>
</reference>
<evidence type="ECO:0000313" key="1">
    <source>
        <dbReference type="EMBL" id="KAK9818504.1"/>
    </source>
</evidence>
<evidence type="ECO:0000313" key="2">
    <source>
        <dbReference type="Proteomes" id="UP001438707"/>
    </source>
</evidence>
<proteinExistence type="predicted"/>
<dbReference type="AlphaFoldDB" id="A0AAW1QCN1"/>
<protein>
    <submittedName>
        <fullName evidence="1">Uncharacterized protein</fullName>
    </submittedName>
</protein>
<gene>
    <name evidence="1" type="ORF">WJX74_003815</name>
</gene>
<organism evidence="1 2">
    <name type="scientific">Apatococcus lobatus</name>
    <dbReference type="NCBI Taxonomy" id="904363"/>
    <lineage>
        <taxon>Eukaryota</taxon>
        <taxon>Viridiplantae</taxon>
        <taxon>Chlorophyta</taxon>
        <taxon>core chlorophytes</taxon>
        <taxon>Trebouxiophyceae</taxon>
        <taxon>Chlorellales</taxon>
        <taxon>Chlorellaceae</taxon>
        <taxon>Apatococcus</taxon>
    </lineage>
</organism>
<dbReference type="Proteomes" id="UP001438707">
    <property type="component" value="Unassembled WGS sequence"/>
</dbReference>
<comment type="caution">
    <text evidence="1">The sequence shown here is derived from an EMBL/GenBank/DDBJ whole genome shotgun (WGS) entry which is preliminary data.</text>
</comment>
<name>A0AAW1QCN1_9CHLO</name>
<sequence length="247" mass="28552">MALCIRPESAPYNQSPHLKPSTECCKDRYTRAASAPNTFDGFREANSPLELLISGRNNLNSDFRRKLHAYVNLRRIITWGEWGLLSWSSRKLTSITAEHGEGPTTWSQDIKDKQLTQLLWDREVAWLKIASMYIAWEEVLATGGSLRKAFELYEQAGKSAYGGQYKERAKLHDYNMYELRFHDPRRWDHMKSLTLAPDVPEFKAIYSCLPRWINDGKAYIRAGTKYKIGYISSSDIIWTCRCSRVDA</sequence>
<accession>A0AAW1QCN1</accession>
<keyword evidence="2" id="KW-1185">Reference proteome</keyword>
<dbReference type="EMBL" id="JALJOS010000061">
    <property type="protein sequence ID" value="KAK9818504.1"/>
    <property type="molecule type" value="Genomic_DNA"/>
</dbReference>